<dbReference type="InterPro" id="IPR040382">
    <property type="entry name" value="NOL10/Enp2"/>
</dbReference>
<evidence type="ECO:0000313" key="2">
    <source>
        <dbReference type="Proteomes" id="UP000504611"/>
    </source>
</evidence>
<evidence type="ECO:0000259" key="1">
    <source>
        <dbReference type="Pfam" id="PF23098"/>
    </source>
</evidence>
<dbReference type="InterPro" id="IPR036132">
    <property type="entry name" value="Vac_ATP_synth_c_sf"/>
</dbReference>
<dbReference type="RefSeq" id="XP_010767103.1">
    <property type="nucleotide sequence ID" value="XM_010768801.1"/>
</dbReference>
<dbReference type="Proteomes" id="UP000504611">
    <property type="component" value="Unplaced"/>
</dbReference>
<dbReference type="Gene3D" id="1.20.1460.10">
    <property type="entry name" value="subunit c (vma5p) of the yeast v-atpase, domain 2"/>
    <property type="match status" value="1"/>
</dbReference>
<name>A0A6I9MUY1_9TELE</name>
<protein>
    <submittedName>
        <fullName evidence="3">Nucleolar protein 10-like</fullName>
    </submittedName>
</protein>
<dbReference type="KEGG" id="ncc:104943415"/>
<dbReference type="OrthoDB" id="273340at2759"/>
<sequence>MQISSVNDVKIYNLSHGKSLPEWLSDRKKRQLQKKDVDIQRRIELIQDFEMPTVCTSIKVSKDGQFILATGTYKPRIRCYDTYQLSLKFERCLDSDVVAFDILSDDYSKVGILDSLLSVSDDLSKLDTLTESVIKKTHQCMREVMEQSDDKVLENALANGADHSMNQTAAVSPLKAYLNSLRGI</sequence>
<dbReference type="GO" id="GO:0046961">
    <property type="term" value="F:proton-transporting ATPase activity, rotational mechanism"/>
    <property type="evidence" value="ECO:0007669"/>
    <property type="project" value="InterPro"/>
</dbReference>
<keyword evidence="2" id="KW-1185">Reference proteome</keyword>
<dbReference type="PANTHER" id="PTHR14927">
    <property type="entry name" value="NUCLEOLAR PROTEIN 10"/>
    <property type="match status" value="1"/>
</dbReference>
<accession>A0A6I9MUY1</accession>
<dbReference type="Pfam" id="PF23098">
    <property type="entry name" value="Beta-prop_NOL10_N"/>
    <property type="match status" value="1"/>
</dbReference>
<dbReference type="InterPro" id="IPR056551">
    <property type="entry name" value="Beta-prop_NOL10_N"/>
</dbReference>
<dbReference type="InterPro" id="IPR036322">
    <property type="entry name" value="WD40_repeat_dom_sf"/>
</dbReference>
<dbReference type="AlphaFoldDB" id="A0A6I9MUY1"/>
<gene>
    <name evidence="3" type="primary">LOC104943415</name>
</gene>
<dbReference type="GO" id="GO:0032040">
    <property type="term" value="C:small-subunit processome"/>
    <property type="evidence" value="ECO:0007669"/>
    <property type="project" value="TreeGrafter"/>
</dbReference>
<dbReference type="PANTHER" id="PTHR14927:SF0">
    <property type="entry name" value="NUCLEOLAR PROTEIN 10"/>
    <property type="match status" value="1"/>
</dbReference>
<dbReference type="SUPFAM" id="SSF50978">
    <property type="entry name" value="WD40 repeat-like"/>
    <property type="match status" value="1"/>
</dbReference>
<evidence type="ECO:0000313" key="3">
    <source>
        <dbReference type="RefSeq" id="XP_010767103.1"/>
    </source>
</evidence>
<dbReference type="SUPFAM" id="SSF118203">
    <property type="entry name" value="Vacuolar ATP synthase subunit C"/>
    <property type="match status" value="1"/>
</dbReference>
<feature type="domain" description="Nucleolar protein 10-like N-terminal" evidence="1">
    <location>
        <begin position="1"/>
        <end position="111"/>
    </location>
</feature>
<dbReference type="GO" id="GO:0030686">
    <property type="term" value="C:90S preribosome"/>
    <property type="evidence" value="ECO:0007669"/>
    <property type="project" value="TreeGrafter"/>
</dbReference>
<dbReference type="GeneID" id="104943415"/>
<proteinExistence type="predicted"/>
<dbReference type="GO" id="GO:0033180">
    <property type="term" value="C:proton-transporting V-type ATPase, V1 domain"/>
    <property type="evidence" value="ECO:0007669"/>
    <property type="project" value="InterPro"/>
</dbReference>
<reference evidence="3" key="1">
    <citation type="submission" date="2025-08" db="UniProtKB">
        <authorList>
            <consortium name="RefSeq"/>
        </authorList>
    </citation>
    <scope>IDENTIFICATION</scope>
    <source>
        <tissue evidence="3">Muscle</tissue>
    </source>
</reference>
<organism evidence="2 3">
    <name type="scientific">Notothenia coriiceps</name>
    <name type="common">black rockcod</name>
    <dbReference type="NCBI Taxonomy" id="8208"/>
    <lineage>
        <taxon>Eukaryota</taxon>
        <taxon>Metazoa</taxon>
        <taxon>Chordata</taxon>
        <taxon>Craniata</taxon>
        <taxon>Vertebrata</taxon>
        <taxon>Euteleostomi</taxon>
        <taxon>Actinopterygii</taxon>
        <taxon>Neopterygii</taxon>
        <taxon>Teleostei</taxon>
        <taxon>Neoteleostei</taxon>
        <taxon>Acanthomorphata</taxon>
        <taxon>Eupercaria</taxon>
        <taxon>Perciformes</taxon>
        <taxon>Notothenioidei</taxon>
        <taxon>Nototheniidae</taxon>
        <taxon>Notothenia</taxon>
    </lineage>
</organism>
<dbReference type="GO" id="GO:0000462">
    <property type="term" value="P:maturation of SSU-rRNA from tricistronic rRNA transcript (SSU-rRNA, 5.8S rRNA, LSU-rRNA)"/>
    <property type="evidence" value="ECO:0007669"/>
    <property type="project" value="TreeGrafter"/>
</dbReference>